<proteinExistence type="predicted"/>
<gene>
    <name evidence="1" type="ORF">PRMUPPPA20_16440</name>
</gene>
<dbReference type="PANTHER" id="PTHR35810:SF1">
    <property type="entry name" value="CYTOPLASMIC PROTEIN"/>
    <property type="match status" value="1"/>
</dbReference>
<dbReference type="Proteomes" id="UP000887097">
    <property type="component" value="Unassembled WGS sequence"/>
</dbReference>
<comment type="caution">
    <text evidence="1">The sequence shown here is derived from an EMBL/GenBank/DDBJ whole genome shotgun (WGS) entry which is preliminary data.</text>
</comment>
<name>A0AA37I853_XYLRU</name>
<dbReference type="PANTHER" id="PTHR35810">
    <property type="entry name" value="CYTOPLASMIC PROTEIN-RELATED"/>
    <property type="match status" value="1"/>
</dbReference>
<dbReference type="GeneID" id="31500678"/>
<protein>
    <submittedName>
        <fullName evidence="1">Uncharacterized protein</fullName>
    </submittedName>
</protein>
<evidence type="ECO:0000313" key="1">
    <source>
        <dbReference type="EMBL" id="GJG33535.1"/>
    </source>
</evidence>
<sequence>MEQRNIIEWSEHSEYRELTIPSGEIWMSESELVDLFGVFIPKLRNTIQTLYKEELVKPYETERTIKQSRNLYLTVYNMELVLLLAFRLNSYQARAVRKELMVRIERDHKPFEVIFTNVGRKQFQ</sequence>
<organism evidence="1 2">
    <name type="scientific">Xylanibacter ruminicola</name>
    <name type="common">Prevotella ruminicola</name>
    <dbReference type="NCBI Taxonomy" id="839"/>
    <lineage>
        <taxon>Bacteria</taxon>
        <taxon>Pseudomonadati</taxon>
        <taxon>Bacteroidota</taxon>
        <taxon>Bacteroidia</taxon>
        <taxon>Bacteroidales</taxon>
        <taxon>Prevotellaceae</taxon>
        <taxon>Xylanibacter</taxon>
    </lineage>
</organism>
<accession>A0AA37I853</accession>
<dbReference type="AlphaFoldDB" id="A0AA37I853"/>
<dbReference type="RefSeq" id="WP_049769094.1">
    <property type="nucleotide sequence ID" value="NZ_BPTT01000001.1"/>
</dbReference>
<dbReference type="EMBL" id="BPTT01000001">
    <property type="protein sequence ID" value="GJG33535.1"/>
    <property type="molecule type" value="Genomic_DNA"/>
</dbReference>
<reference evidence="1" key="1">
    <citation type="submission" date="2021-08" db="EMBL/GenBank/DDBJ databases">
        <title>Prevotella lacticifex sp. nov., isolated from rumen of cow.</title>
        <authorList>
            <person name="Shinkai T."/>
            <person name="Ikeyama N."/>
            <person name="Kumagai M."/>
            <person name="Ohmori H."/>
            <person name="Sakamoto M."/>
            <person name="Ohkuma M."/>
            <person name="Mitsumori M."/>
        </authorList>
    </citation>
    <scope>NUCLEOTIDE SEQUENCE</scope>
    <source>
        <strain evidence="1">JCM 8259</strain>
    </source>
</reference>
<evidence type="ECO:0000313" key="2">
    <source>
        <dbReference type="Proteomes" id="UP000887097"/>
    </source>
</evidence>